<evidence type="ECO:0000256" key="5">
    <source>
        <dbReference type="ARBA" id="ARBA00023136"/>
    </source>
</evidence>
<evidence type="ECO:0000256" key="3">
    <source>
        <dbReference type="ARBA" id="ARBA00022452"/>
    </source>
</evidence>
<protein>
    <recommendedName>
        <fullName evidence="7">Protein CyaE</fullName>
    </recommendedName>
</protein>
<keyword evidence="5 7" id="KW-0472">Membrane</keyword>
<dbReference type="InterPro" id="IPR003423">
    <property type="entry name" value="OMP_efflux"/>
</dbReference>
<dbReference type="Pfam" id="PF02321">
    <property type="entry name" value="OEP"/>
    <property type="match status" value="2"/>
</dbReference>
<evidence type="ECO:0000313" key="9">
    <source>
        <dbReference type="Proteomes" id="UP001216674"/>
    </source>
</evidence>
<evidence type="ECO:0000256" key="6">
    <source>
        <dbReference type="ARBA" id="ARBA00023237"/>
    </source>
</evidence>
<keyword evidence="4" id="KW-0812">Transmembrane</keyword>
<proteinExistence type="inferred from homology"/>
<keyword evidence="2 7" id="KW-0813">Transport</keyword>
<comment type="similarity">
    <text evidence="1 7">Belongs to the outer membrane factor (OMF) (TC 1.B.17) family.</text>
</comment>
<name>A0ABT6AIM3_9BURK</name>
<dbReference type="RefSeq" id="WP_276264073.1">
    <property type="nucleotide sequence ID" value="NZ_JARJLM010000099.1"/>
</dbReference>
<keyword evidence="7" id="KW-0354">Hemolysis</keyword>
<sequence length="485" mass="49657">MATRYMHGLPSAAQAPGARVLLQAALGITFCAALGTVHAGSEGMPASFQPAPTPGAPWGIGMPAPSPHAPGAPVLPQGPQTLATLSVHALMNHPATRAAWAGALADLAAVEAARALFAPVVDLKAPLSISRDPGAADPSVTRSLSATLGLSWVLFDSGSRAAGLESARWQAAASQLAYNRELQRVVSTVEQAGYAYLGARQLTVALQSSVDAAQASLSVVQARRRSGLATVGESAQAEAALADAQVQLIQAQAQARSAAGSLAQAVGIPVGIPIDLIDDVDGPSSQADAAPLADVDRLMTRARRSRSDLGALDAQVLQGQARVAAAQAAGRPSLSLGVQAARQWSHPSSARSTQQISLTLSVPLFDGGLVRAQTAAARAQLERLVALREEQAQAIDLEVWQSFQEADSAGAVITGARSVLQSAAVAESAARERYRAGVGSLLELIVAQRTSAQARVGLVQARYAARLAVAKLGYVVGVASVSALR</sequence>
<gene>
    <name evidence="8" type="ORF">P3W85_05820</name>
</gene>
<keyword evidence="7" id="KW-0204">Cytolysis</keyword>
<dbReference type="InterPro" id="IPR051906">
    <property type="entry name" value="TolC-like"/>
</dbReference>
<organism evidence="8 9">
    <name type="scientific">Cupriavidus basilensis</name>
    <dbReference type="NCBI Taxonomy" id="68895"/>
    <lineage>
        <taxon>Bacteria</taxon>
        <taxon>Pseudomonadati</taxon>
        <taxon>Pseudomonadota</taxon>
        <taxon>Betaproteobacteria</taxon>
        <taxon>Burkholderiales</taxon>
        <taxon>Burkholderiaceae</taxon>
        <taxon>Cupriavidus</taxon>
    </lineage>
</organism>
<keyword evidence="3" id="KW-1134">Transmembrane beta strand</keyword>
<reference evidence="8 9" key="1">
    <citation type="submission" date="2023-03" db="EMBL/GenBank/DDBJ databases">
        <title>Draft assemblies of triclosan tolerant bacteria isolated from returned activated sludge.</title>
        <authorList>
            <person name="Van Hamelsveld S."/>
        </authorList>
    </citation>
    <scope>NUCLEOTIDE SEQUENCE [LARGE SCALE GENOMIC DNA]</scope>
    <source>
        <strain evidence="8 9">GW210010_S58</strain>
    </source>
</reference>
<dbReference type="Gene3D" id="1.20.1600.10">
    <property type="entry name" value="Outer membrane efflux proteins (OEP)"/>
    <property type="match status" value="1"/>
</dbReference>
<dbReference type="PIRSF" id="PIRSF001892">
    <property type="entry name" value="CyaE"/>
    <property type="match status" value="1"/>
</dbReference>
<evidence type="ECO:0000256" key="2">
    <source>
        <dbReference type="ARBA" id="ARBA00022448"/>
    </source>
</evidence>
<comment type="function">
    <text evidence="7">CyaE is necessary for transport of calmodulin-sensitive adenylate cyclase-hemolysin (cyclolysin).</text>
</comment>
<evidence type="ECO:0000256" key="1">
    <source>
        <dbReference type="ARBA" id="ARBA00007613"/>
    </source>
</evidence>
<keyword evidence="9" id="KW-1185">Reference proteome</keyword>
<dbReference type="PANTHER" id="PTHR30026">
    <property type="entry name" value="OUTER MEMBRANE PROTEIN TOLC"/>
    <property type="match status" value="1"/>
</dbReference>
<evidence type="ECO:0000256" key="4">
    <source>
        <dbReference type="ARBA" id="ARBA00022692"/>
    </source>
</evidence>
<dbReference type="EMBL" id="JARJLM010000099">
    <property type="protein sequence ID" value="MDF3832462.1"/>
    <property type="molecule type" value="Genomic_DNA"/>
</dbReference>
<dbReference type="Proteomes" id="UP001216674">
    <property type="component" value="Unassembled WGS sequence"/>
</dbReference>
<keyword evidence="6 7" id="KW-0998">Cell outer membrane</keyword>
<accession>A0ABT6AIM3</accession>
<comment type="caution">
    <text evidence="8">The sequence shown here is derived from an EMBL/GenBank/DDBJ whole genome shotgun (WGS) entry which is preliminary data.</text>
</comment>
<dbReference type="InterPro" id="IPR028351">
    <property type="entry name" value="CyaE"/>
</dbReference>
<evidence type="ECO:0000256" key="7">
    <source>
        <dbReference type="PIRNR" id="PIRNR001892"/>
    </source>
</evidence>
<evidence type="ECO:0000313" key="8">
    <source>
        <dbReference type="EMBL" id="MDF3832462.1"/>
    </source>
</evidence>
<dbReference type="SUPFAM" id="SSF56954">
    <property type="entry name" value="Outer membrane efflux proteins (OEP)"/>
    <property type="match status" value="1"/>
</dbReference>
<comment type="subcellular location">
    <subcellularLocation>
        <location evidence="7">Cell outer membrane</location>
        <topology evidence="7">Peripheral membrane protein</topology>
    </subcellularLocation>
</comment>
<dbReference type="PANTHER" id="PTHR30026:SF21">
    <property type="entry name" value="SLR1270 PROTEIN"/>
    <property type="match status" value="1"/>
</dbReference>